<organism evidence="2 3">
    <name type="scientific">Pseudo-nitzschia multistriata</name>
    <dbReference type="NCBI Taxonomy" id="183589"/>
    <lineage>
        <taxon>Eukaryota</taxon>
        <taxon>Sar</taxon>
        <taxon>Stramenopiles</taxon>
        <taxon>Ochrophyta</taxon>
        <taxon>Bacillariophyta</taxon>
        <taxon>Bacillariophyceae</taxon>
        <taxon>Bacillariophycidae</taxon>
        <taxon>Bacillariales</taxon>
        <taxon>Bacillariaceae</taxon>
        <taxon>Pseudo-nitzschia</taxon>
    </lineage>
</organism>
<dbReference type="EMBL" id="CAACVS010000356">
    <property type="protein sequence ID" value="VEU41512.1"/>
    <property type="molecule type" value="Genomic_DNA"/>
</dbReference>
<feature type="region of interest" description="Disordered" evidence="1">
    <location>
        <begin position="1"/>
        <end position="76"/>
    </location>
</feature>
<dbReference type="OrthoDB" id="10573959at2759"/>
<name>A0A448ZHK1_9STRA</name>
<evidence type="ECO:0000313" key="3">
    <source>
        <dbReference type="Proteomes" id="UP000291116"/>
    </source>
</evidence>
<feature type="region of interest" description="Disordered" evidence="1">
    <location>
        <begin position="278"/>
        <end position="343"/>
    </location>
</feature>
<evidence type="ECO:0000256" key="1">
    <source>
        <dbReference type="SAM" id="MobiDB-lite"/>
    </source>
</evidence>
<keyword evidence="3" id="KW-1185">Reference proteome</keyword>
<reference evidence="2 3" key="1">
    <citation type="submission" date="2019-01" db="EMBL/GenBank/DDBJ databases">
        <authorList>
            <person name="Ferrante I. M."/>
        </authorList>
    </citation>
    <scope>NUCLEOTIDE SEQUENCE [LARGE SCALE GENOMIC DNA]</scope>
    <source>
        <strain evidence="2 3">B856</strain>
    </source>
</reference>
<dbReference type="AlphaFoldDB" id="A0A448ZHK1"/>
<evidence type="ECO:0000313" key="2">
    <source>
        <dbReference type="EMBL" id="VEU41512.1"/>
    </source>
</evidence>
<feature type="compositionally biased region" description="Low complexity" evidence="1">
    <location>
        <begin position="313"/>
        <end position="325"/>
    </location>
</feature>
<gene>
    <name evidence="2" type="ORF">PSNMU_V1.4_AUG-EV-PASAV3_0083780</name>
</gene>
<sequence length="343" mass="37704">MMMLTMTAPEAPTTTAIGDDTKPFPPASSLKDEETTSLRSNASSCTSLNSSCSHDTDTSCARALPPSLDPSTKKRKRVSFSLQQTAYFSPEQMLSKQERKSQCWYSEVELSLSREEARAAIAALHHQLQLDAAAAAAASAGTHGKRQPSPAQPTELSNEYGSWVLRCPHDETKIVCLRGIEKYADAAAKYAGQKRLVDSVLQQQSLNSEDIHVALVSRTLSQPFTEVARYYAVKSAEELDLCRKHEQEKERNQTEERKQQEEVATVLLLIMGQQENREGTLHEPPHHPPGTPSPSPSSSKLQEDSPIVTPRGSASGKRSSSFSNSPLCEQRNVKPCIRAVSDR</sequence>
<protein>
    <submittedName>
        <fullName evidence="2">Uncharacterized protein</fullName>
    </submittedName>
</protein>
<proteinExistence type="predicted"/>
<accession>A0A448ZHK1</accession>
<dbReference type="Proteomes" id="UP000291116">
    <property type="component" value="Unassembled WGS sequence"/>
</dbReference>
<feature type="compositionally biased region" description="Low complexity" evidence="1">
    <location>
        <begin position="40"/>
        <end position="53"/>
    </location>
</feature>
<feature type="compositionally biased region" description="Low complexity" evidence="1">
    <location>
        <begin position="1"/>
        <end position="16"/>
    </location>
</feature>